<sequence length="164" mass="18968">MVKIGLMLDMPEGKLPGFYAQIVKGLAQRVSLFDRDKELLVLNTIEERDAVLELLEHYHIPSEEMQLLLIPSDSYLFPAFSDYGFTSRAERHYLYAHLVSTFRFSVIQNAQSNPENALLQMEEHLLARFLDDNILNFVVDLQFIELIERIAIAYGCSVEFDLPR</sequence>
<accession>A0A6B8RH04</accession>
<keyword evidence="2" id="KW-1185">Reference proteome</keyword>
<reference evidence="2" key="1">
    <citation type="submission" date="2018-11" db="EMBL/GenBank/DDBJ databases">
        <title>Complete genome sequence of Paenibacillus sp. ML311-T8.</title>
        <authorList>
            <person name="Nam Y.-D."/>
            <person name="Kang J."/>
            <person name="Chung W.-H."/>
            <person name="Park Y.S."/>
        </authorList>
    </citation>
    <scope>NUCLEOTIDE SEQUENCE [LARGE SCALE GENOMIC DNA]</scope>
    <source>
        <strain evidence="2">ML311-T8</strain>
    </source>
</reference>
<dbReference type="KEGG" id="ppsc:EHS13_13120"/>
<organism evidence="1 2">
    <name type="scientific">Paenibacillus psychroresistens</name>
    <dbReference type="NCBI Taxonomy" id="1778678"/>
    <lineage>
        <taxon>Bacteria</taxon>
        <taxon>Bacillati</taxon>
        <taxon>Bacillota</taxon>
        <taxon>Bacilli</taxon>
        <taxon>Bacillales</taxon>
        <taxon>Paenibacillaceae</taxon>
        <taxon>Paenibacillus</taxon>
    </lineage>
</organism>
<gene>
    <name evidence="1" type="ORF">EHS13_13120</name>
</gene>
<dbReference type="Proteomes" id="UP000426246">
    <property type="component" value="Chromosome"/>
</dbReference>
<dbReference type="EMBL" id="CP034235">
    <property type="protein sequence ID" value="QGQ95751.1"/>
    <property type="molecule type" value="Genomic_DNA"/>
</dbReference>
<protein>
    <submittedName>
        <fullName evidence="1">Uncharacterized protein</fullName>
    </submittedName>
</protein>
<dbReference type="RefSeq" id="WP_155700787.1">
    <property type="nucleotide sequence ID" value="NZ_CP034235.1"/>
</dbReference>
<dbReference type="OrthoDB" id="2966456at2"/>
<name>A0A6B8RH04_9BACL</name>
<evidence type="ECO:0000313" key="1">
    <source>
        <dbReference type="EMBL" id="QGQ95751.1"/>
    </source>
</evidence>
<proteinExistence type="predicted"/>
<evidence type="ECO:0000313" key="2">
    <source>
        <dbReference type="Proteomes" id="UP000426246"/>
    </source>
</evidence>
<dbReference type="AlphaFoldDB" id="A0A6B8RH04"/>